<feature type="compositionally biased region" description="Low complexity" evidence="1">
    <location>
        <begin position="28"/>
        <end position="46"/>
    </location>
</feature>
<evidence type="ECO:0000313" key="3">
    <source>
        <dbReference type="Proteomes" id="UP000325440"/>
    </source>
</evidence>
<protein>
    <submittedName>
        <fullName evidence="2">Uncharacterized protein</fullName>
    </submittedName>
</protein>
<keyword evidence="3" id="KW-1185">Reference proteome</keyword>
<dbReference type="AlphaFoldDB" id="A0A5E4MP22"/>
<evidence type="ECO:0000256" key="1">
    <source>
        <dbReference type="SAM" id="MobiDB-lite"/>
    </source>
</evidence>
<organism evidence="2 3">
    <name type="scientific">Cinara cedri</name>
    <dbReference type="NCBI Taxonomy" id="506608"/>
    <lineage>
        <taxon>Eukaryota</taxon>
        <taxon>Metazoa</taxon>
        <taxon>Ecdysozoa</taxon>
        <taxon>Arthropoda</taxon>
        <taxon>Hexapoda</taxon>
        <taxon>Insecta</taxon>
        <taxon>Pterygota</taxon>
        <taxon>Neoptera</taxon>
        <taxon>Paraneoptera</taxon>
        <taxon>Hemiptera</taxon>
        <taxon>Sternorrhyncha</taxon>
        <taxon>Aphidomorpha</taxon>
        <taxon>Aphidoidea</taxon>
        <taxon>Aphididae</taxon>
        <taxon>Lachninae</taxon>
        <taxon>Cinara</taxon>
    </lineage>
</organism>
<dbReference type="EMBL" id="CABPRJ010000965">
    <property type="protein sequence ID" value="VVC33227.1"/>
    <property type="molecule type" value="Genomic_DNA"/>
</dbReference>
<name>A0A5E4MP22_9HEMI</name>
<evidence type="ECO:0000313" key="2">
    <source>
        <dbReference type="EMBL" id="VVC33227.1"/>
    </source>
</evidence>
<feature type="region of interest" description="Disordered" evidence="1">
    <location>
        <begin position="28"/>
        <end position="58"/>
    </location>
</feature>
<accession>A0A5E4MP22</accession>
<proteinExistence type="predicted"/>
<gene>
    <name evidence="2" type="ORF">CINCED_3A018024</name>
</gene>
<reference evidence="2 3" key="1">
    <citation type="submission" date="2019-08" db="EMBL/GenBank/DDBJ databases">
        <authorList>
            <person name="Alioto T."/>
            <person name="Alioto T."/>
            <person name="Gomez Garrido J."/>
        </authorList>
    </citation>
    <scope>NUCLEOTIDE SEQUENCE [LARGE SCALE GENOMIC DNA]</scope>
</reference>
<dbReference type="Proteomes" id="UP000325440">
    <property type="component" value="Unassembled WGS sequence"/>
</dbReference>
<sequence length="107" mass="11822">MMSSYGGGRSAVCAECYREHCRPRRPAVPSVRTAAAAAPTEAVTPPDGRPRSRPCRRSDQALRDCQLFIGASRRRVSPPPKNVWGEGVAGIFFPRRILDVISRTKRD</sequence>